<protein>
    <submittedName>
        <fullName evidence="2">5874_t:CDS:1</fullName>
    </submittedName>
</protein>
<dbReference type="Proteomes" id="UP000789706">
    <property type="component" value="Unassembled WGS sequence"/>
</dbReference>
<keyword evidence="1" id="KW-0812">Transmembrane</keyword>
<keyword evidence="1" id="KW-1133">Transmembrane helix</keyword>
<evidence type="ECO:0000313" key="3">
    <source>
        <dbReference type="Proteomes" id="UP000789706"/>
    </source>
</evidence>
<sequence>MCLLNAIGCIYIFYRTWLQWKISSSKGLSMIFRLPFYTAISVWSQPVCGILSGLTYLFVTMNLAFYGTISVTTYIRVCRECYFDLGKYDYKLWTIVFFVSATLQLMWVPLQIYTAAKLLKIDSIWVYIICVIGIHSGGVEEEFEKEGKFEVWMEAMEEVDDIIDVMVMNK</sequence>
<accession>A0A9N8WI79</accession>
<proteinExistence type="predicted"/>
<evidence type="ECO:0000256" key="1">
    <source>
        <dbReference type="SAM" id="Phobius"/>
    </source>
</evidence>
<gene>
    <name evidence="2" type="ORF">DEBURN_LOCUS3831</name>
</gene>
<keyword evidence="1" id="KW-0472">Membrane</keyword>
<feature type="transmembrane region" description="Helical" evidence="1">
    <location>
        <begin position="92"/>
        <end position="110"/>
    </location>
</feature>
<name>A0A9N8WI79_9GLOM</name>
<dbReference type="OrthoDB" id="2112032at2759"/>
<reference evidence="2" key="1">
    <citation type="submission" date="2021-06" db="EMBL/GenBank/DDBJ databases">
        <authorList>
            <person name="Kallberg Y."/>
            <person name="Tangrot J."/>
            <person name="Rosling A."/>
        </authorList>
    </citation>
    <scope>NUCLEOTIDE SEQUENCE</scope>
    <source>
        <strain evidence="2">AZ414A</strain>
    </source>
</reference>
<organism evidence="2 3">
    <name type="scientific">Diversispora eburnea</name>
    <dbReference type="NCBI Taxonomy" id="1213867"/>
    <lineage>
        <taxon>Eukaryota</taxon>
        <taxon>Fungi</taxon>
        <taxon>Fungi incertae sedis</taxon>
        <taxon>Mucoromycota</taxon>
        <taxon>Glomeromycotina</taxon>
        <taxon>Glomeromycetes</taxon>
        <taxon>Diversisporales</taxon>
        <taxon>Diversisporaceae</taxon>
        <taxon>Diversispora</taxon>
    </lineage>
</organism>
<dbReference type="AlphaFoldDB" id="A0A9N8WI79"/>
<evidence type="ECO:0000313" key="2">
    <source>
        <dbReference type="EMBL" id="CAG8484303.1"/>
    </source>
</evidence>
<keyword evidence="3" id="KW-1185">Reference proteome</keyword>
<comment type="caution">
    <text evidence="2">The sequence shown here is derived from an EMBL/GenBank/DDBJ whole genome shotgun (WGS) entry which is preliminary data.</text>
</comment>
<dbReference type="EMBL" id="CAJVPK010000257">
    <property type="protein sequence ID" value="CAG8484303.1"/>
    <property type="molecule type" value="Genomic_DNA"/>
</dbReference>